<dbReference type="RefSeq" id="XP_002114692.1">
    <property type="nucleotide sequence ID" value="XM_002114656.1"/>
</dbReference>
<dbReference type="InParanoid" id="B3S3M1"/>
<reference evidence="9 10" key="1">
    <citation type="journal article" date="2008" name="Nature">
        <title>The Trichoplax genome and the nature of placozoans.</title>
        <authorList>
            <person name="Srivastava M."/>
            <person name="Begovic E."/>
            <person name="Chapman J."/>
            <person name="Putnam N.H."/>
            <person name="Hellsten U."/>
            <person name="Kawashima T."/>
            <person name="Kuo A."/>
            <person name="Mitros T."/>
            <person name="Salamov A."/>
            <person name="Carpenter M.L."/>
            <person name="Signorovitch A.Y."/>
            <person name="Moreno M.A."/>
            <person name="Kamm K."/>
            <person name="Grimwood J."/>
            <person name="Schmutz J."/>
            <person name="Shapiro H."/>
            <person name="Grigoriev I.V."/>
            <person name="Buss L.W."/>
            <person name="Schierwater B."/>
            <person name="Dellaporta S.L."/>
            <person name="Rokhsar D.S."/>
        </authorList>
    </citation>
    <scope>NUCLEOTIDE SEQUENCE [LARGE SCALE GENOMIC DNA]</scope>
    <source>
        <strain evidence="9 10">Grell-BS-1999</strain>
    </source>
</reference>
<dbReference type="PhylomeDB" id="B3S3M1"/>
<keyword evidence="10" id="KW-1185">Reference proteome</keyword>
<dbReference type="GO" id="GO:0003714">
    <property type="term" value="F:transcription corepressor activity"/>
    <property type="evidence" value="ECO:0000318"/>
    <property type="project" value="GO_Central"/>
</dbReference>
<dbReference type="SUPFAM" id="SSF52949">
    <property type="entry name" value="Macro domain-like"/>
    <property type="match status" value="1"/>
</dbReference>
<evidence type="ECO:0000256" key="4">
    <source>
        <dbReference type="ARBA" id="ARBA00023027"/>
    </source>
</evidence>
<dbReference type="AlphaFoldDB" id="B3S3M1"/>
<dbReference type="Gene3D" id="3.40.220.10">
    <property type="entry name" value="Leucine Aminopeptidase, subunit E, domain 1"/>
    <property type="match status" value="1"/>
</dbReference>
<dbReference type="InterPro" id="IPR002589">
    <property type="entry name" value="Macro_dom"/>
</dbReference>
<gene>
    <name evidence="9" type="ORF">TRIADDRAFT_58773</name>
</gene>
<dbReference type="GO" id="GO:0005634">
    <property type="term" value="C:nucleus"/>
    <property type="evidence" value="ECO:0000318"/>
    <property type="project" value="GO_Central"/>
</dbReference>
<dbReference type="PROSITE" id="PS51154">
    <property type="entry name" value="MACRO"/>
    <property type="match status" value="1"/>
</dbReference>
<evidence type="ECO:0000259" key="7">
    <source>
        <dbReference type="PROSITE" id="PS51059"/>
    </source>
</evidence>
<evidence type="ECO:0000313" key="9">
    <source>
        <dbReference type="EMBL" id="EDV22826.1"/>
    </source>
</evidence>
<evidence type="ECO:0000256" key="1">
    <source>
        <dbReference type="ARBA" id="ARBA00004123"/>
    </source>
</evidence>
<dbReference type="Pfam" id="PF00644">
    <property type="entry name" value="PARP"/>
    <property type="match status" value="1"/>
</dbReference>
<dbReference type="KEGG" id="tad:TRIADDRAFT_58773"/>
<dbReference type="OrthoDB" id="6133115at2759"/>
<dbReference type="SUPFAM" id="SSF56399">
    <property type="entry name" value="ADP-ribosylation"/>
    <property type="match status" value="1"/>
</dbReference>
<evidence type="ECO:0000259" key="8">
    <source>
        <dbReference type="PROSITE" id="PS51154"/>
    </source>
</evidence>
<keyword evidence="5" id="KW-0539">Nucleus</keyword>
<dbReference type="GO" id="GO:0003950">
    <property type="term" value="F:NAD+ poly-ADP-ribosyltransferase activity"/>
    <property type="evidence" value="ECO:0007669"/>
    <property type="project" value="UniProtKB-UniRule"/>
</dbReference>
<evidence type="ECO:0000256" key="5">
    <source>
        <dbReference type="ARBA" id="ARBA00023242"/>
    </source>
</evidence>
<dbReference type="PROSITE" id="PS51059">
    <property type="entry name" value="PARP_CATALYTIC"/>
    <property type="match status" value="1"/>
</dbReference>
<dbReference type="GO" id="GO:0010629">
    <property type="term" value="P:negative regulation of gene expression"/>
    <property type="evidence" value="ECO:0000318"/>
    <property type="project" value="GO_Central"/>
</dbReference>
<evidence type="ECO:0000256" key="6">
    <source>
        <dbReference type="RuleBase" id="RU362114"/>
    </source>
</evidence>
<dbReference type="GeneID" id="6755905"/>
<dbReference type="InterPro" id="IPR043472">
    <property type="entry name" value="Macro_dom-like"/>
</dbReference>
<proteinExistence type="predicted"/>
<evidence type="ECO:0000256" key="2">
    <source>
        <dbReference type="ARBA" id="ARBA00022676"/>
    </source>
</evidence>
<dbReference type="InterPro" id="IPR012317">
    <property type="entry name" value="Poly(ADP-ribose)pol_cat_dom"/>
</dbReference>
<feature type="domain" description="PARP catalytic" evidence="7">
    <location>
        <begin position="469"/>
        <end position="624"/>
    </location>
</feature>
<dbReference type="Proteomes" id="UP000009022">
    <property type="component" value="Unassembled WGS sequence"/>
</dbReference>
<keyword evidence="2 6" id="KW-0328">Glycosyltransferase</keyword>
<dbReference type="HOGENOM" id="CLU_360305_0_0_1"/>
<protein>
    <recommendedName>
        <fullName evidence="6">Poly [ADP-ribose] polymerase</fullName>
        <shortName evidence="6">PARP</shortName>
        <ecNumber evidence="6">2.4.2.-</ecNumber>
    </recommendedName>
</protein>
<dbReference type="EMBL" id="DS985248">
    <property type="protein sequence ID" value="EDV22826.1"/>
    <property type="molecule type" value="Genomic_DNA"/>
</dbReference>
<comment type="subcellular location">
    <subcellularLocation>
        <location evidence="1">Nucleus</location>
    </subcellularLocation>
</comment>
<name>B3S3M1_TRIAD</name>
<evidence type="ECO:0000256" key="3">
    <source>
        <dbReference type="ARBA" id="ARBA00022679"/>
    </source>
</evidence>
<dbReference type="PANTHER" id="PTHR14453:SF67">
    <property type="entry name" value="POLY [ADP-RIBOSE] POLYMERASE"/>
    <property type="match status" value="1"/>
</dbReference>
<dbReference type="GO" id="GO:0005737">
    <property type="term" value="C:cytoplasm"/>
    <property type="evidence" value="ECO:0000318"/>
    <property type="project" value="GO_Central"/>
</dbReference>
<evidence type="ECO:0000313" key="10">
    <source>
        <dbReference type="Proteomes" id="UP000009022"/>
    </source>
</evidence>
<dbReference type="PANTHER" id="PTHR14453">
    <property type="entry name" value="PARP/ZINC FINGER CCCH TYPE DOMAIN CONTAINING PROTEIN"/>
    <property type="match status" value="1"/>
</dbReference>
<keyword evidence="3 6" id="KW-0808">Transferase</keyword>
<feature type="domain" description="Macro" evidence="8">
    <location>
        <begin position="1"/>
        <end position="62"/>
    </location>
</feature>
<sequence>MAIPAIGAGHVGIKAQDLAREMISTTCKYLLKNADTSLNVIAFVILDQDIYDAYTKSIDAAQIELNSYCQESNFSTNQLDNGLVDQITKCKKIPGKIEEEKLDTLLTVTSESNAKLSCNFCFGVMHAVQTSAVINTTHICHLHQSEDHLSARLDSTVKNHCLESIHVDKSTQSDCSIFKVCPYGLIDDFGSLLACVNANENTSISCPLASTEITEEDIKLLIQAIYLFLDSHKKSGISLQRIDFITGNRELAYEIASWAQHQFENAHKSYSDYTIAWQITRPFSYNNFGKNVTIVASRYEIIEQIESLLASYAPSWTCVVFAEEDMLGYDEETWHALIQDWWCHHSTLMIRNTNTKQLQIYGYKNDIFTTYSNFQKSSSLKTYQSAMEENRKELLETVQWNVNIKQAVHQFDLVMNYQLEIDYQAYLNDKTKSNVILDGKSIDFIRMAITVDTGMSYPIWRKFALEDSLPASWQSAEADTQKDELKLIVEVRNQAEIQEISELVRAKGIDLIKLQRIQNRNLYRRYQLQKAEVTQDVQQYQPGTVIERRLFHRTNENNVNSICKSGFDRDYSGKSHGSALGNGTYFATEPSTTVGYGRTLILARVLTGICNTSGYTCFAQSICL</sequence>
<dbReference type="InterPro" id="IPR052056">
    <property type="entry name" value="Mono-ARTD/PARP"/>
</dbReference>
<accession>B3S3M1</accession>
<keyword evidence="4 6" id="KW-0520">NAD</keyword>
<dbReference type="Gene3D" id="3.90.228.10">
    <property type="match status" value="1"/>
</dbReference>
<organism evidence="9 10">
    <name type="scientific">Trichoplax adhaerens</name>
    <name type="common">Trichoplax reptans</name>
    <dbReference type="NCBI Taxonomy" id="10228"/>
    <lineage>
        <taxon>Eukaryota</taxon>
        <taxon>Metazoa</taxon>
        <taxon>Placozoa</taxon>
        <taxon>Uniplacotomia</taxon>
        <taxon>Trichoplacea</taxon>
        <taxon>Trichoplacidae</taxon>
        <taxon>Trichoplax</taxon>
    </lineage>
</organism>
<dbReference type="CTD" id="6755905"/>
<dbReference type="EC" id="2.4.2.-" evidence="6"/>